<keyword evidence="5 9" id="KW-0067">ATP-binding</keyword>
<dbReference type="Pfam" id="PF09334">
    <property type="entry name" value="tRNA-synt_1g"/>
    <property type="match status" value="1"/>
</dbReference>
<evidence type="ECO:0000256" key="4">
    <source>
        <dbReference type="ARBA" id="ARBA00022741"/>
    </source>
</evidence>
<dbReference type="CDD" id="cd00812">
    <property type="entry name" value="LeuRS_core"/>
    <property type="match status" value="1"/>
</dbReference>
<protein>
    <recommendedName>
        <fullName evidence="9">Leucine--tRNA ligase</fullName>
        <ecNumber evidence="9">6.1.1.4</ecNumber>
    </recommendedName>
    <alternativeName>
        <fullName evidence="9">Leucyl-tRNA synthetase</fullName>
        <shortName evidence="9">LeuRS</shortName>
    </alternativeName>
</protein>
<dbReference type="InterPro" id="IPR015413">
    <property type="entry name" value="Methionyl/Leucyl_tRNA_Synth"/>
</dbReference>
<dbReference type="InterPro" id="IPR002302">
    <property type="entry name" value="Leu-tRNA-ligase"/>
</dbReference>
<dbReference type="SUPFAM" id="SSF50677">
    <property type="entry name" value="ValRS/IleRS/LeuRS editing domain"/>
    <property type="match status" value="1"/>
</dbReference>
<dbReference type="PANTHER" id="PTHR43740">
    <property type="entry name" value="LEUCYL-TRNA SYNTHETASE"/>
    <property type="match status" value="1"/>
</dbReference>
<comment type="similarity">
    <text evidence="1 9 10">Belongs to the class-I aminoacyl-tRNA synthetase family.</text>
</comment>
<evidence type="ECO:0000256" key="5">
    <source>
        <dbReference type="ARBA" id="ARBA00022840"/>
    </source>
</evidence>
<evidence type="ECO:0000256" key="2">
    <source>
        <dbReference type="ARBA" id="ARBA00022490"/>
    </source>
</evidence>
<dbReference type="InterPro" id="IPR002300">
    <property type="entry name" value="aa-tRNA-synth_Ia"/>
</dbReference>
<feature type="domain" description="Methionyl/Valyl/Leucyl/Isoleucyl-tRNA synthetase anticodon-binding" evidence="12">
    <location>
        <begin position="659"/>
        <end position="768"/>
    </location>
</feature>
<dbReference type="EMBL" id="JADINF010000162">
    <property type="protein sequence ID" value="MBO8424647.1"/>
    <property type="molecule type" value="Genomic_DNA"/>
</dbReference>
<dbReference type="HAMAP" id="MF_00049_B">
    <property type="entry name" value="Leu_tRNA_synth_B"/>
    <property type="match status" value="1"/>
</dbReference>
<feature type="domain" description="Methionyl/Leucyl tRNA synthetase" evidence="13">
    <location>
        <begin position="41"/>
        <end position="183"/>
    </location>
</feature>
<dbReference type="FunFam" id="3.40.50.620:FF:000056">
    <property type="entry name" value="Leucine--tRNA ligase"/>
    <property type="match status" value="1"/>
</dbReference>
<dbReference type="GO" id="GO:0005829">
    <property type="term" value="C:cytosol"/>
    <property type="evidence" value="ECO:0007669"/>
    <property type="project" value="TreeGrafter"/>
</dbReference>
<dbReference type="GO" id="GO:0002161">
    <property type="term" value="F:aminoacyl-tRNA deacylase activity"/>
    <property type="evidence" value="ECO:0007669"/>
    <property type="project" value="InterPro"/>
</dbReference>
<reference evidence="15" key="1">
    <citation type="submission" date="2020-10" db="EMBL/GenBank/DDBJ databases">
        <authorList>
            <person name="Gilroy R."/>
        </authorList>
    </citation>
    <scope>NUCLEOTIDE SEQUENCE</scope>
    <source>
        <strain evidence="15">517</strain>
    </source>
</reference>
<dbReference type="FunFam" id="3.40.50.620:FF:000060">
    <property type="entry name" value="Leucine--tRNA ligase"/>
    <property type="match status" value="1"/>
</dbReference>
<dbReference type="CDD" id="cd07958">
    <property type="entry name" value="Anticodon_Ia_Leu_BEm"/>
    <property type="match status" value="1"/>
</dbReference>
<evidence type="ECO:0000256" key="1">
    <source>
        <dbReference type="ARBA" id="ARBA00005594"/>
    </source>
</evidence>
<dbReference type="InterPro" id="IPR014729">
    <property type="entry name" value="Rossmann-like_a/b/a_fold"/>
</dbReference>
<dbReference type="InterPro" id="IPR009008">
    <property type="entry name" value="Val/Leu/Ile-tRNA-synth_edit"/>
</dbReference>
<dbReference type="Gene3D" id="3.10.20.590">
    <property type="match status" value="1"/>
</dbReference>
<proteinExistence type="inferred from homology"/>
<dbReference type="InterPro" id="IPR025709">
    <property type="entry name" value="Leu_tRNA-synth_edit"/>
</dbReference>
<dbReference type="Proteomes" id="UP000727857">
    <property type="component" value="Unassembled WGS sequence"/>
</dbReference>
<comment type="catalytic activity">
    <reaction evidence="8 9">
        <text>tRNA(Leu) + L-leucine + ATP = L-leucyl-tRNA(Leu) + AMP + diphosphate</text>
        <dbReference type="Rhea" id="RHEA:11688"/>
        <dbReference type="Rhea" id="RHEA-COMP:9613"/>
        <dbReference type="Rhea" id="RHEA-COMP:9622"/>
        <dbReference type="ChEBI" id="CHEBI:30616"/>
        <dbReference type="ChEBI" id="CHEBI:33019"/>
        <dbReference type="ChEBI" id="CHEBI:57427"/>
        <dbReference type="ChEBI" id="CHEBI:78442"/>
        <dbReference type="ChEBI" id="CHEBI:78494"/>
        <dbReference type="ChEBI" id="CHEBI:456215"/>
        <dbReference type="EC" id="6.1.1.4"/>
    </reaction>
</comment>
<accession>A0A940IDZ6</accession>
<gene>
    <name evidence="9" type="primary">leuS</name>
    <name evidence="15" type="ORF">IAB16_06470</name>
</gene>
<dbReference type="InterPro" id="IPR001412">
    <property type="entry name" value="aa-tRNA-synth_I_CS"/>
</dbReference>
<dbReference type="GO" id="GO:0004823">
    <property type="term" value="F:leucine-tRNA ligase activity"/>
    <property type="evidence" value="ECO:0007669"/>
    <property type="project" value="UniProtKB-UniRule"/>
</dbReference>
<dbReference type="Pfam" id="PF00133">
    <property type="entry name" value="tRNA-synt_1"/>
    <property type="match status" value="1"/>
</dbReference>
<sequence length="802" mass="90520">MAVKYDFKSVEQKWQDYWYGEHVFEVKEDPSKPKFYGLIEFPYPSGAGLHVGHIRAFSSMEVIARKKRLEGYNVLFPIGYDAFGLPTENYAMQTKQHPRKVTDENIAKFTAQLKKVGYSFDWSRVVDTTDPDYYKWTQWIFLQMFKRGLAYKATTTVNFCPKCKVVLANEESQGGVCDRCGTEVIQKEKDVWFLKIRNYAERLLTGLEKVNFPERIKTEQQNWIGKSQGADVTFKVKVAGTEYPLVVYTTRPDTIFGATFLVVSPEHPLLKEYSSSIVNAEEVAAYQAQAKLKKEFDRVQVNKDKTGIKVEGMVAVNPITGAEIPIFTADYVMMDYGTGAIMAVPAHDKRDWDFAKKYDLPIIEVIKSDVDVQVEPYCAKEGAGIMVNSDFLDGLTVKPAIAKMIEYMEKAGIGKAKTDYKMKDWAFNRQRYWGEPIPIINCPHCGQVAVPESELPLRLPDLEDFTPTDDGTSPLSKCTDWVNTTCPICGAKATRETDTMPQWAGSSWYFLRYESPRDGEHAVNPDAYAYWGQVDWYNGGMEHVTRHLIYSRFWNQFLYDIGVVSHEEPYLRRSAQGLILGADGEKMSKSRGNVVNPDDVVKQYGADVLRMFILFIGDYEKPAPWSAEGIKGCNRFLARYWNAQDLIAEGNVDTSDLNLDALVKKVGDDYESCKFNTAIAAIMTALNTIYARGKTTREEMNAISLLLYPVAPHITSEMYSVINNGAYIDKAKFPSYDESKLVAETVEIPVQVMGKLKERVTVPAGSDEAAVMEAVRATGVLDGKTVIKVIYVPDKIINIVAK</sequence>
<organism evidence="15 16">
    <name type="scientific">Candidatus Stercoripulliclostridium pullicola</name>
    <dbReference type="NCBI Taxonomy" id="2840953"/>
    <lineage>
        <taxon>Bacteria</taxon>
        <taxon>Bacillati</taxon>
        <taxon>Bacillota</taxon>
        <taxon>Clostridia</taxon>
        <taxon>Eubacteriales</taxon>
        <taxon>Candidatus Stercoripulliclostridium</taxon>
    </lineage>
</organism>
<evidence type="ECO:0000259" key="12">
    <source>
        <dbReference type="Pfam" id="PF08264"/>
    </source>
</evidence>
<comment type="caution">
    <text evidence="15">The sequence shown here is derived from an EMBL/GenBank/DDBJ whole genome shotgun (WGS) entry which is preliminary data.</text>
</comment>
<dbReference type="EC" id="6.1.1.4" evidence="9"/>
<keyword evidence="6 9" id="KW-0648">Protein biosynthesis</keyword>
<dbReference type="InterPro" id="IPR009080">
    <property type="entry name" value="tRNAsynth_Ia_anticodon-bd"/>
</dbReference>
<evidence type="ECO:0000256" key="9">
    <source>
        <dbReference type="HAMAP-Rule" id="MF_00049"/>
    </source>
</evidence>
<evidence type="ECO:0000256" key="8">
    <source>
        <dbReference type="ARBA" id="ARBA00047469"/>
    </source>
</evidence>
<comment type="caution">
    <text evidence="9">Lacks conserved residue(s) required for the propagation of feature annotation.</text>
</comment>
<name>A0A940IDZ6_9FIRM</name>
<keyword evidence="2 9" id="KW-0963">Cytoplasm</keyword>
<keyword evidence="4 9" id="KW-0547">Nucleotide-binding</keyword>
<dbReference type="Pfam" id="PF13603">
    <property type="entry name" value="tRNA-synt_1_2"/>
    <property type="match status" value="1"/>
</dbReference>
<comment type="subcellular location">
    <subcellularLocation>
        <location evidence="9">Cytoplasm</location>
    </subcellularLocation>
</comment>
<dbReference type="SUPFAM" id="SSF52374">
    <property type="entry name" value="Nucleotidylyl transferase"/>
    <property type="match status" value="1"/>
</dbReference>
<dbReference type="SUPFAM" id="SSF47323">
    <property type="entry name" value="Anticodon-binding domain of a subclass of class I aminoacyl-tRNA synthetases"/>
    <property type="match status" value="1"/>
</dbReference>
<dbReference type="AlphaFoldDB" id="A0A940IDZ6"/>
<dbReference type="NCBIfam" id="TIGR00396">
    <property type="entry name" value="leuS_bact"/>
    <property type="match status" value="1"/>
</dbReference>
<dbReference type="InterPro" id="IPR013155">
    <property type="entry name" value="M/V/L/I-tRNA-synth_anticd-bd"/>
</dbReference>
<reference evidence="15" key="2">
    <citation type="journal article" date="2021" name="PeerJ">
        <title>Extensive microbial diversity within the chicken gut microbiome revealed by metagenomics and culture.</title>
        <authorList>
            <person name="Gilroy R."/>
            <person name="Ravi A."/>
            <person name="Getino M."/>
            <person name="Pursley I."/>
            <person name="Horton D.L."/>
            <person name="Alikhan N.F."/>
            <person name="Baker D."/>
            <person name="Gharbi K."/>
            <person name="Hall N."/>
            <person name="Watson M."/>
            <person name="Adriaenssens E.M."/>
            <person name="Foster-Nyarko E."/>
            <person name="Jarju S."/>
            <person name="Secka A."/>
            <person name="Antonio M."/>
            <person name="Oren A."/>
            <person name="Chaudhuri R.R."/>
            <person name="La Ragione R."/>
            <person name="Hildebrand F."/>
            <person name="Pallen M.J."/>
        </authorList>
    </citation>
    <scope>NUCLEOTIDE SEQUENCE</scope>
    <source>
        <strain evidence="15">517</strain>
    </source>
</reference>
<keyword evidence="7 9" id="KW-0030">Aminoacyl-tRNA synthetase</keyword>
<dbReference type="GO" id="GO:0005524">
    <property type="term" value="F:ATP binding"/>
    <property type="evidence" value="ECO:0007669"/>
    <property type="project" value="UniProtKB-UniRule"/>
</dbReference>
<feature type="binding site" evidence="9">
    <location>
        <position position="589"/>
    </location>
    <ligand>
        <name>ATP</name>
        <dbReference type="ChEBI" id="CHEBI:30616"/>
    </ligand>
</feature>
<dbReference type="Pfam" id="PF08264">
    <property type="entry name" value="Anticodon_1"/>
    <property type="match status" value="1"/>
</dbReference>
<dbReference type="PANTHER" id="PTHR43740:SF2">
    <property type="entry name" value="LEUCINE--TRNA LIGASE, MITOCHONDRIAL"/>
    <property type="match status" value="1"/>
</dbReference>
<evidence type="ECO:0000313" key="15">
    <source>
        <dbReference type="EMBL" id="MBO8424647.1"/>
    </source>
</evidence>
<evidence type="ECO:0000259" key="14">
    <source>
        <dbReference type="Pfam" id="PF13603"/>
    </source>
</evidence>
<evidence type="ECO:0000256" key="7">
    <source>
        <dbReference type="ARBA" id="ARBA00023146"/>
    </source>
</evidence>
<feature type="short sequence motif" description="'KMSKS' region" evidence="9">
    <location>
        <begin position="586"/>
        <end position="590"/>
    </location>
</feature>
<dbReference type="GO" id="GO:0006429">
    <property type="term" value="P:leucyl-tRNA aminoacylation"/>
    <property type="evidence" value="ECO:0007669"/>
    <property type="project" value="UniProtKB-UniRule"/>
</dbReference>
<evidence type="ECO:0000256" key="6">
    <source>
        <dbReference type="ARBA" id="ARBA00022917"/>
    </source>
</evidence>
<evidence type="ECO:0000259" key="13">
    <source>
        <dbReference type="Pfam" id="PF09334"/>
    </source>
</evidence>
<evidence type="ECO:0000256" key="10">
    <source>
        <dbReference type="RuleBase" id="RU363035"/>
    </source>
</evidence>
<dbReference type="Gene3D" id="1.10.730.10">
    <property type="entry name" value="Isoleucyl-tRNA Synthetase, Domain 1"/>
    <property type="match status" value="1"/>
</dbReference>
<keyword evidence="3 9" id="KW-0436">Ligase</keyword>
<dbReference type="PRINTS" id="PR00985">
    <property type="entry name" value="TRNASYNTHLEU"/>
</dbReference>
<dbReference type="Gene3D" id="3.40.50.620">
    <property type="entry name" value="HUPs"/>
    <property type="match status" value="2"/>
</dbReference>
<dbReference type="FunFam" id="1.10.730.10:FF:000002">
    <property type="entry name" value="Leucine--tRNA ligase"/>
    <property type="match status" value="1"/>
</dbReference>
<feature type="domain" description="Leucyl-tRNA synthetase editing" evidence="14">
    <location>
        <begin position="221"/>
        <end position="409"/>
    </location>
</feature>
<evidence type="ECO:0000259" key="11">
    <source>
        <dbReference type="Pfam" id="PF00133"/>
    </source>
</evidence>
<evidence type="ECO:0000256" key="3">
    <source>
        <dbReference type="ARBA" id="ARBA00022598"/>
    </source>
</evidence>
<dbReference type="PROSITE" id="PS00178">
    <property type="entry name" value="AA_TRNA_LIGASE_I"/>
    <property type="match status" value="1"/>
</dbReference>
<feature type="domain" description="Aminoacyl-tRNA synthetase class Ia" evidence="11">
    <location>
        <begin position="422"/>
        <end position="619"/>
    </location>
</feature>
<evidence type="ECO:0000313" key="16">
    <source>
        <dbReference type="Proteomes" id="UP000727857"/>
    </source>
</evidence>